<evidence type="ECO:0000256" key="2">
    <source>
        <dbReference type="ARBA" id="ARBA00008814"/>
    </source>
</evidence>
<dbReference type="PROSITE" id="PS50983">
    <property type="entry name" value="FE_B12_PBP"/>
    <property type="match status" value="1"/>
</dbReference>
<name>A0A934SEM4_9RHOB</name>
<sequence>MRLFAGLVLGPILTVAAFPAFAESCDGRVFDDPMLVAAPLCLPDNPQRIVVTDPTYSLGMALELGLPVVAAPLTGMSDLDLKARAEAAGVADIGSLMEPSIEAVVAAQPDLILGSNMAESLYPMLSQIAPTALISQPEWRGYQRIIAQIGGREAEYEEQIAALDARIEEMKPRIPDTTVSIIRITPWDFQVYLDGPNAYAPFALLRDLGVKRSEYERFTGGEEMKRPDWEDLAGLDGDTLLYIVGGMNDSAESGRLDEVVGNPLWQMLPAAQADRVYPLDPGIWMEFSGIASAHRILDDVERLVIGE</sequence>
<dbReference type="PANTHER" id="PTHR30532:SF25">
    <property type="entry name" value="IRON(III) DICITRATE-BINDING PERIPLASMIC PROTEIN"/>
    <property type="match status" value="1"/>
</dbReference>
<organism evidence="8 9">
    <name type="scientific">Paracoccus caeni</name>
    <dbReference type="NCBI Taxonomy" id="657651"/>
    <lineage>
        <taxon>Bacteria</taxon>
        <taxon>Pseudomonadati</taxon>
        <taxon>Pseudomonadota</taxon>
        <taxon>Alphaproteobacteria</taxon>
        <taxon>Rhodobacterales</taxon>
        <taxon>Paracoccaceae</taxon>
        <taxon>Paracoccus</taxon>
    </lineage>
</organism>
<feature type="signal peptide" evidence="6">
    <location>
        <begin position="1"/>
        <end position="22"/>
    </location>
</feature>
<keyword evidence="3" id="KW-0813">Transport</keyword>
<evidence type="ECO:0000313" key="8">
    <source>
        <dbReference type="EMBL" id="MBK4215965.1"/>
    </source>
</evidence>
<keyword evidence="4" id="KW-0408">Iron</keyword>
<gene>
    <name evidence="8" type="ORF">JJJ17_08520</name>
</gene>
<evidence type="ECO:0000256" key="3">
    <source>
        <dbReference type="ARBA" id="ARBA00022448"/>
    </source>
</evidence>
<feature type="chain" id="PRO_5036702814" evidence="6">
    <location>
        <begin position="23"/>
        <end position="307"/>
    </location>
</feature>
<dbReference type="Proteomes" id="UP000640485">
    <property type="component" value="Unassembled WGS sequence"/>
</dbReference>
<proteinExistence type="inferred from homology"/>
<dbReference type="AlphaFoldDB" id="A0A934SEM4"/>
<accession>A0A934SEM4</accession>
<evidence type="ECO:0000256" key="1">
    <source>
        <dbReference type="ARBA" id="ARBA00004196"/>
    </source>
</evidence>
<evidence type="ECO:0000313" key="9">
    <source>
        <dbReference type="Proteomes" id="UP000640485"/>
    </source>
</evidence>
<dbReference type="SUPFAM" id="SSF53807">
    <property type="entry name" value="Helical backbone' metal receptor"/>
    <property type="match status" value="1"/>
</dbReference>
<comment type="subcellular location">
    <subcellularLocation>
        <location evidence="1">Cell envelope</location>
    </subcellularLocation>
</comment>
<comment type="caution">
    <text evidence="8">The sequence shown here is derived from an EMBL/GenBank/DDBJ whole genome shotgun (WGS) entry which is preliminary data.</text>
</comment>
<evidence type="ECO:0000259" key="7">
    <source>
        <dbReference type="PROSITE" id="PS50983"/>
    </source>
</evidence>
<dbReference type="InterPro" id="IPR002491">
    <property type="entry name" value="ABC_transptr_periplasmic_BD"/>
</dbReference>
<dbReference type="Pfam" id="PF01497">
    <property type="entry name" value="Peripla_BP_2"/>
    <property type="match status" value="1"/>
</dbReference>
<protein>
    <submittedName>
        <fullName evidence="8">Iron-siderophore ABC transporter substrate-binding protein</fullName>
    </submittedName>
</protein>
<keyword evidence="4" id="KW-0406">Ion transport</keyword>
<reference evidence="8" key="1">
    <citation type="submission" date="2021-01" db="EMBL/GenBank/DDBJ databases">
        <title>Paracoccus amoyensis sp. nov., isolated from the surface seawater along the coast of Xiamen Island, China.</title>
        <authorList>
            <person name="Lyu L."/>
        </authorList>
    </citation>
    <scope>NUCLEOTIDE SEQUENCE</scope>
    <source>
        <strain evidence="8">MJ17</strain>
    </source>
</reference>
<dbReference type="RefSeq" id="WP_200685409.1">
    <property type="nucleotide sequence ID" value="NZ_JAEPRQ010000002.1"/>
</dbReference>
<dbReference type="GO" id="GO:0030288">
    <property type="term" value="C:outer membrane-bounded periplasmic space"/>
    <property type="evidence" value="ECO:0007669"/>
    <property type="project" value="TreeGrafter"/>
</dbReference>
<evidence type="ECO:0000256" key="4">
    <source>
        <dbReference type="ARBA" id="ARBA00022496"/>
    </source>
</evidence>
<evidence type="ECO:0000256" key="5">
    <source>
        <dbReference type="ARBA" id="ARBA00022729"/>
    </source>
</evidence>
<keyword evidence="4" id="KW-0410">Iron transport</keyword>
<keyword evidence="5 6" id="KW-0732">Signal</keyword>
<keyword evidence="9" id="KW-1185">Reference proteome</keyword>
<dbReference type="Gene3D" id="3.40.50.1980">
    <property type="entry name" value="Nitrogenase molybdenum iron protein domain"/>
    <property type="match status" value="2"/>
</dbReference>
<dbReference type="GO" id="GO:1901678">
    <property type="term" value="P:iron coordination entity transport"/>
    <property type="evidence" value="ECO:0007669"/>
    <property type="project" value="UniProtKB-ARBA"/>
</dbReference>
<dbReference type="EMBL" id="JAEPRQ010000002">
    <property type="protein sequence ID" value="MBK4215965.1"/>
    <property type="molecule type" value="Genomic_DNA"/>
</dbReference>
<dbReference type="InterPro" id="IPR051313">
    <property type="entry name" value="Bact_iron-sidero_bind"/>
</dbReference>
<evidence type="ECO:0000256" key="6">
    <source>
        <dbReference type="SAM" id="SignalP"/>
    </source>
</evidence>
<feature type="domain" description="Fe/B12 periplasmic-binding" evidence="7">
    <location>
        <begin position="49"/>
        <end position="307"/>
    </location>
</feature>
<comment type="similarity">
    <text evidence="2">Belongs to the bacterial solute-binding protein 8 family.</text>
</comment>
<dbReference type="PANTHER" id="PTHR30532">
    <property type="entry name" value="IRON III DICITRATE-BINDING PERIPLASMIC PROTEIN"/>
    <property type="match status" value="1"/>
</dbReference>
<dbReference type="CDD" id="cd01146">
    <property type="entry name" value="FhuD"/>
    <property type="match status" value="1"/>
</dbReference>